<protein>
    <submittedName>
        <fullName evidence="2">REP element-mobilizing transposase RayT</fullName>
    </submittedName>
</protein>
<feature type="domain" description="Transposase IS200-like" evidence="1">
    <location>
        <begin position="9"/>
        <end position="123"/>
    </location>
</feature>
<dbReference type="InterPro" id="IPR002686">
    <property type="entry name" value="Transposase_17"/>
</dbReference>
<dbReference type="SMART" id="SM01321">
    <property type="entry name" value="Y1_Tnp"/>
    <property type="match status" value="1"/>
</dbReference>
<dbReference type="GO" id="GO:0006313">
    <property type="term" value="P:DNA transposition"/>
    <property type="evidence" value="ECO:0007669"/>
    <property type="project" value="InterPro"/>
</dbReference>
<dbReference type="Gene3D" id="3.30.70.1290">
    <property type="entry name" value="Transposase IS200-like"/>
    <property type="match status" value="1"/>
</dbReference>
<dbReference type="EMBL" id="JACHXD010000005">
    <property type="protein sequence ID" value="MBB3119191.1"/>
    <property type="molecule type" value="Genomic_DNA"/>
</dbReference>
<reference evidence="2 3" key="1">
    <citation type="submission" date="2020-08" db="EMBL/GenBank/DDBJ databases">
        <title>Genomic Encyclopedia of Type Strains, Phase III (KMG-III): the genomes of soil and plant-associated and newly described type strains.</title>
        <authorList>
            <person name="Whitman W."/>
        </authorList>
    </citation>
    <scope>NUCLEOTIDE SEQUENCE [LARGE SCALE GENOMIC DNA]</scope>
    <source>
        <strain evidence="2 3">CECT 8897</strain>
    </source>
</reference>
<gene>
    <name evidence="2" type="ORF">FHS03_002242</name>
</gene>
<comment type="caution">
    <text evidence="2">The sequence shown here is derived from an EMBL/GenBank/DDBJ whole genome shotgun (WGS) entry which is preliminary data.</text>
</comment>
<dbReference type="Proteomes" id="UP000541535">
    <property type="component" value="Unassembled WGS sequence"/>
</dbReference>
<dbReference type="PANTHER" id="PTHR34322">
    <property type="entry name" value="TRANSPOSASE, Y1_TNP DOMAIN-CONTAINING"/>
    <property type="match status" value="1"/>
</dbReference>
<dbReference type="RefSeq" id="WP_183441038.1">
    <property type="nucleotide sequence ID" value="NZ_JACHXD010000005.1"/>
</dbReference>
<sequence>MNRPVRIQYPGALYHVTARGNHRASIFQDERDHLIWLDLLAEAAEKFSLRVHSYCLMPNHYHLLVETAAPNLAQSMHFLNSRYAHSYNFRHAQNGHLTQGRYHAVLLQEASHLLELVRYIVLNPARAGLVSDAADWRWSSYRALLGLEITPAWLDTTATLQQFPDLDAYRLYVAQGAGLPNPLSAPLRKAPSEHHATLADYESQAGSRAEAIALAHRSQAFTWQEIAGHFAITVRTAARLAQQYELDPDQTMSHPGA</sequence>
<evidence type="ECO:0000313" key="3">
    <source>
        <dbReference type="Proteomes" id="UP000541535"/>
    </source>
</evidence>
<dbReference type="GO" id="GO:0004803">
    <property type="term" value="F:transposase activity"/>
    <property type="evidence" value="ECO:0007669"/>
    <property type="project" value="InterPro"/>
</dbReference>
<dbReference type="SUPFAM" id="SSF143422">
    <property type="entry name" value="Transposase IS200-like"/>
    <property type="match status" value="1"/>
</dbReference>
<dbReference type="Pfam" id="PF01797">
    <property type="entry name" value="Y1_Tnp"/>
    <property type="match status" value="1"/>
</dbReference>
<accession>A0A7W5B9V1</accession>
<dbReference type="GO" id="GO:0003677">
    <property type="term" value="F:DNA binding"/>
    <property type="evidence" value="ECO:0007669"/>
    <property type="project" value="InterPro"/>
</dbReference>
<dbReference type="InterPro" id="IPR036515">
    <property type="entry name" value="Transposase_17_sf"/>
</dbReference>
<organism evidence="2 3">
    <name type="scientific">Pseudoduganella violacea</name>
    <dbReference type="NCBI Taxonomy" id="1715466"/>
    <lineage>
        <taxon>Bacteria</taxon>
        <taxon>Pseudomonadati</taxon>
        <taxon>Pseudomonadota</taxon>
        <taxon>Betaproteobacteria</taxon>
        <taxon>Burkholderiales</taxon>
        <taxon>Oxalobacteraceae</taxon>
        <taxon>Telluria group</taxon>
        <taxon>Pseudoduganella</taxon>
    </lineage>
</organism>
<evidence type="ECO:0000313" key="2">
    <source>
        <dbReference type="EMBL" id="MBB3119191.1"/>
    </source>
</evidence>
<name>A0A7W5B9V1_9BURK</name>
<keyword evidence="3" id="KW-1185">Reference proteome</keyword>
<dbReference type="NCBIfam" id="NF047646">
    <property type="entry name" value="REP_Tyr_transpos"/>
    <property type="match status" value="1"/>
</dbReference>
<dbReference type="PANTHER" id="PTHR34322:SF2">
    <property type="entry name" value="TRANSPOSASE IS200-LIKE DOMAIN-CONTAINING PROTEIN"/>
    <property type="match status" value="1"/>
</dbReference>
<proteinExistence type="predicted"/>
<dbReference type="AlphaFoldDB" id="A0A7W5B9V1"/>
<evidence type="ECO:0000259" key="1">
    <source>
        <dbReference type="SMART" id="SM01321"/>
    </source>
</evidence>